<protein>
    <submittedName>
        <fullName evidence="1">Uncharacterized protein</fullName>
    </submittedName>
</protein>
<reference evidence="1" key="1">
    <citation type="submission" date="2018-06" db="EMBL/GenBank/DDBJ databases">
        <authorList>
            <person name="Zhirakovskaya E."/>
        </authorList>
    </citation>
    <scope>NUCLEOTIDE SEQUENCE</scope>
</reference>
<dbReference type="AlphaFoldDB" id="A0A3B0XXA0"/>
<organism evidence="1">
    <name type="scientific">hydrothermal vent metagenome</name>
    <dbReference type="NCBI Taxonomy" id="652676"/>
    <lineage>
        <taxon>unclassified sequences</taxon>
        <taxon>metagenomes</taxon>
        <taxon>ecological metagenomes</taxon>
    </lineage>
</organism>
<proteinExistence type="predicted"/>
<gene>
    <name evidence="1" type="ORF">MNBD_GAMMA14-239</name>
</gene>
<accession>A0A3B0XXA0</accession>
<dbReference type="EMBL" id="UOFM01000046">
    <property type="protein sequence ID" value="VAW72998.1"/>
    <property type="molecule type" value="Genomic_DNA"/>
</dbReference>
<sequence length="66" mass="7418">MIVTTIDPVTGKRVLDPEHHPFIIEGGGAAQTRIYFESEVTKQAYLAARPDDPSLYTDNNDTEFHQ</sequence>
<name>A0A3B0XXA0_9ZZZZ</name>
<evidence type="ECO:0000313" key="1">
    <source>
        <dbReference type="EMBL" id="VAW72998.1"/>
    </source>
</evidence>